<dbReference type="GO" id="GO:0101031">
    <property type="term" value="C:protein folding chaperone complex"/>
    <property type="evidence" value="ECO:0007669"/>
    <property type="project" value="TreeGrafter"/>
</dbReference>
<evidence type="ECO:0000313" key="7">
    <source>
        <dbReference type="Proteomes" id="UP000887540"/>
    </source>
</evidence>
<dbReference type="InterPro" id="IPR019734">
    <property type="entry name" value="TPR_rpt"/>
</dbReference>
<name>A0A914E447_9BILA</name>
<evidence type="ECO:0000256" key="1">
    <source>
        <dbReference type="ARBA" id="ARBA00022737"/>
    </source>
</evidence>
<dbReference type="PROSITE" id="PS50005">
    <property type="entry name" value="TPR"/>
    <property type="match status" value="1"/>
</dbReference>
<dbReference type="AlphaFoldDB" id="A0A914E447"/>
<evidence type="ECO:0000256" key="3">
    <source>
        <dbReference type="ARBA" id="ARBA00038275"/>
    </source>
</evidence>
<accession>A0A914E447</accession>
<keyword evidence="2 5" id="KW-0802">TPR repeat</keyword>
<keyword evidence="1" id="KW-0677">Repeat</keyword>
<organism evidence="7 8">
    <name type="scientific">Acrobeloides nanus</name>
    <dbReference type="NCBI Taxonomy" id="290746"/>
    <lineage>
        <taxon>Eukaryota</taxon>
        <taxon>Metazoa</taxon>
        <taxon>Ecdysozoa</taxon>
        <taxon>Nematoda</taxon>
        <taxon>Chromadorea</taxon>
        <taxon>Rhabditida</taxon>
        <taxon>Tylenchina</taxon>
        <taxon>Cephalobomorpha</taxon>
        <taxon>Cephaloboidea</taxon>
        <taxon>Cephalobidae</taxon>
        <taxon>Acrobeloides</taxon>
    </lineage>
</organism>
<dbReference type="InterPro" id="IPR051966">
    <property type="entry name" value="RPAP3"/>
</dbReference>
<dbReference type="SMART" id="SM00028">
    <property type="entry name" value="TPR"/>
    <property type="match status" value="3"/>
</dbReference>
<dbReference type="Proteomes" id="UP000887540">
    <property type="component" value="Unplaced"/>
</dbReference>
<evidence type="ECO:0000256" key="5">
    <source>
        <dbReference type="PROSITE-ProRule" id="PRU00339"/>
    </source>
</evidence>
<dbReference type="WBParaSite" id="ACRNAN_scaffold548.g14673.t1">
    <property type="protein sequence ID" value="ACRNAN_scaffold548.g14673.t1"/>
    <property type="gene ID" value="ACRNAN_scaffold548.g14673"/>
</dbReference>
<dbReference type="Pfam" id="PF13877">
    <property type="entry name" value="RPAP3_C"/>
    <property type="match status" value="1"/>
</dbReference>
<dbReference type="PANTHER" id="PTHR46423:SF1">
    <property type="entry name" value="RNA POLYMERASE II-ASSOCIATED PROTEIN 3"/>
    <property type="match status" value="1"/>
</dbReference>
<evidence type="ECO:0000256" key="4">
    <source>
        <dbReference type="ARBA" id="ARBA00040133"/>
    </source>
</evidence>
<keyword evidence="7" id="KW-1185">Reference proteome</keyword>
<evidence type="ECO:0000313" key="8">
    <source>
        <dbReference type="WBParaSite" id="ACRNAN_scaffold548.g14673.t1"/>
    </source>
</evidence>
<reference evidence="8" key="1">
    <citation type="submission" date="2022-11" db="UniProtKB">
        <authorList>
            <consortium name="WormBaseParasite"/>
        </authorList>
    </citation>
    <scope>IDENTIFICATION</scope>
</reference>
<evidence type="ECO:0000259" key="6">
    <source>
        <dbReference type="Pfam" id="PF13877"/>
    </source>
</evidence>
<dbReference type="SUPFAM" id="SSF48452">
    <property type="entry name" value="TPR-like"/>
    <property type="match status" value="1"/>
</dbReference>
<dbReference type="Pfam" id="PF00515">
    <property type="entry name" value="TPR_1"/>
    <property type="match status" value="1"/>
</dbReference>
<feature type="repeat" description="TPR" evidence="5">
    <location>
        <begin position="42"/>
        <end position="75"/>
    </location>
</feature>
<sequence>MGEETPDQVENLRLAGNQYFQKKMYNNAVDCYSRALQMRLDPLVLGNRAQAYLNLKKYEKAYTDADAAIKLDPNFVKGIYRRALALHELGLNARAKLDLERILELEAQNKQAKELLEKIKHLPDPATIEVTTFTKCESLQSKIQLKNIHISSTSPEITEVKDGISELSEFDKIAQPGFLPSKEPISLPPPPKLAYDFMRAYVELKDFPENFAEYFLTIDHSLYNTLFGETMDADLIPLLICGFLKRKERSEKILNSLINLSMAQRFEINLLFLDNSTKQELCKLLNEFGSEFQTLVNSIMQLYDLNSC</sequence>
<comment type="similarity">
    <text evidence="3">Belongs to the RPAP3 family.</text>
</comment>
<dbReference type="Gene3D" id="1.25.40.10">
    <property type="entry name" value="Tetratricopeptide repeat domain"/>
    <property type="match status" value="1"/>
</dbReference>
<dbReference type="InterPro" id="IPR011990">
    <property type="entry name" value="TPR-like_helical_dom_sf"/>
</dbReference>
<feature type="domain" description="RNA-polymerase II-associated protein 3-like C-terminal" evidence="6">
    <location>
        <begin position="190"/>
        <end position="278"/>
    </location>
</feature>
<dbReference type="PANTHER" id="PTHR46423">
    <property type="entry name" value="RNA POLYMERASE II-ASSOCIATED PROTEIN 3"/>
    <property type="match status" value="1"/>
</dbReference>
<dbReference type="InterPro" id="IPR025986">
    <property type="entry name" value="RPAP3-like_C"/>
</dbReference>
<evidence type="ECO:0000256" key="2">
    <source>
        <dbReference type="ARBA" id="ARBA00022803"/>
    </source>
</evidence>
<protein>
    <recommendedName>
        <fullName evidence="4">RNA polymerase II-associated protein 3</fullName>
    </recommendedName>
</protein>
<proteinExistence type="inferred from homology"/>